<evidence type="ECO:0000313" key="1">
    <source>
        <dbReference type="EMBL" id="KAJ6647577.1"/>
    </source>
</evidence>
<dbReference type="EMBL" id="WJQU01000001">
    <property type="protein sequence ID" value="KAJ6647577.1"/>
    <property type="molecule type" value="Genomic_DNA"/>
</dbReference>
<evidence type="ECO:0000313" key="2">
    <source>
        <dbReference type="Proteomes" id="UP001151699"/>
    </source>
</evidence>
<gene>
    <name evidence="1" type="ORF">Bhyg_02800</name>
</gene>
<comment type="caution">
    <text evidence="1">The sequence shown here is derived from an EMBL/GenBank/DDBJ whole genome shotgun (WGS) entry which is preliminary data.</text>
</comment>
<reference evidence="1" key="1">
    <citation type="submission" date="2022-07" db="EMBL/GenBank/DDBJ databases">
        <authorList>
            <person name="Trinca V."/>
            <person name="Uliana J.V.C."/>
            <person name="Torres T.T."/>
            <person name="Ward R.J."/>
            <person name="Monesi N."/>
        </authorList>
    </citation>
    <scope>NUCLEOTIDE SEQUENCE</scope>
    <source>
        <strain evidence="1">HSMRA1968</strain>
        <tissue evidence="1">Whole embryos</tissue>
    </source>
</reference>
<name>A0A9Q0NCX0_9DIPT</name>
<proteinExistence type="predicted"/>
<keyword evidence="2" id="KW-1185">Reference proteome</keyword>
<sequence length="13" mass="1595">MEMECGLSNIRRR</sequence>
<dbReference type="Proteomes" id="UP001151699">
    <property type="component" value="Chromosome A"/>
</dbReference>
<accession>A0A9Q0NCX0</accession>
<organism evidence="1 2">
    <name type="scientific">Pseudolycoriella hygida</name>
    <dbReference type="NCBI Taxonomy" id="35572"/>
    <lineage>
        <taxon>Eukaryota</taxon>
        <taxon>Metazoa</taxon>
        <taxon>Ecdysozoa</taxon>
        <taxon>Arthropoda</taxon>
        <taxon>Hexapoda</taxon>
        <taxon>Insecta</taxon>
        <taxon>Pterygota</taxon>
        <taxon>Neoptera</taxon>
        <taxon>Endopterygota</taxon>
        <taxon>Diptera</taxon>
        <taxon>Nematocera</taxon>
        <taxon>Sciaroidea</taxon>
        <taxon>Sciaridae</taxon>
        <taxon>Pseudolycoriella</taxon>
    </lineage>
</organism>
<protein>
    <submittedName>
        <fullName evidence="1">Uncharacterized protein</fullName>
    </submittedName>
</protein>